<dbReference type="HOGENOM" id="CLU_042829_0_2_1"/>
<keyword evidence="2" id="KW-0378">Hydrolase</keyword>
<dbReference type="EMBL" id="CAFZ01000044">
    <property type="protein sequence ID" value="CCA68975.1"/>
    <property type="molecule type" value="Genomic_DNA"/>
</dbReference>
<gene>
    <name evidence="6" type="ORF">PIIN_02835</name>
</gene>
<keyword evidence="3" id="KW-0234">DNA repair</keyword>
<dbReference type="InterPro" id="IPR015637">
    <property type="entry name" value="MUG/TDG"/>
</dbReference>
<evidence type="ECO:0000259" key="5">
    <source>
        <dbReference type="Pfam" id="PF03167"/>
    </source>
</evidence>
<dbReference type="OrthoDB" id="565731at2759"/>
<reference evidence="6 7" key="1">
    <citation type="journal article" date="2011" name="PLoS Pathog.">
        <title>Endophytic Life Strategies Decoded by Genome and Transcriptome Analyses of the Mutualistic Root Symbiont Piriformospora indica.</title>
        <authorList>
            <person name="Zuccaro A."/>
            <person name="Lahrmann U."/>
            <person name="Guldener U."/>
            <person name="Langen G."/>
            <person name="Pfiffi S."/>
            <person name="Biedenkopf D."/>
            <person name="Wong P."/>
            <person name="Samans B."/>
            <person name="Grimm C."/>
            <person name="Basiewicz M."/>
            <person name="Murat C."/>
            <person name="Martin F."/>
            <person name="Kogel K.H."/>
        </authorList>
    </citation>
    <scope>NUCLEOTIDE SEQUENCE [LARGE SCALE GENOMIC DNA]</scope>
    <source>
        <strain evidence="6 7">DSM 11827</strain>
    </source>
</reference>
<evidence type="ECO:0000256" key="1">
    <source>
        <dbReference type="ARBA" id="ARBA00022763"/>
    </source>
</evidence>
<feature type="domain" description="Uracil-DNA glycosylase-like" evidence="5">
    <location>
        <begin position="90"/>
        <end position="301"/>
    </location>
</feature>
<feature type="region of interest" description="Disordered" evidence="4">
    <location>
        <begin position="35"/>
        <end position="61"/>
    </location>
</feature>
<dbReference type="PANTHER" id="PTHR12159:SF9">
    <property type="entry name" value="G_T MISMATCH-SPECIFIC THYMINE DNA GLYCOSYLASE"/>
    <property type="match status" value="1"/>
</dbReference>
<dbReference type="GO" id="GO:0004844">
    <property type="term" value="F:uracil DNA N-glycosylase activity"/>
    <property type="evidence" value="ECO:0007669"/>
    <property type="project" value="TreeGrafter"/>
</dbReference>
<sequence length="326" mass="35688">MEPGDEEEHISAHSRTSFSTLLTGFAYTAHSSTTNSTARPVLGVDQPISSPRKRKRIEEEDQGVGIVSAKKREGVISHLPPLQDRLALYLDVVFCGCNPGHTSAVVGLHYGNTQNAFWKCLHGSGFTETVLHPTEGPNLPSKYNIGLTDLVTTPSHSFADISTQERRNSVLALLQKIARFKPRIVAFNSFAIWTDIANGLEPLRRSSFPPKSAKANKTRNGLKTAKEVSSACITLEPPLGEDQLPPLKLESTKEKRTPQFLPWKIVYAEGETLLIPLPGTSGANASYSLSEKIAFFKAVNDAVQSIKQGTMDTSHMARIIVREDIV</sequence>
<dbReference type="PANTHER" id="PTHR12159">
    <property type="entry name" value="G/T AND G/U MISMATCH-SPECIFIC DNA GLYCOSYLASE"/>
    <property type="match status" value="1"/>
</dbReference>
<evidence type="ECO:0000256" key="4">
    <source>
        <dbReference type="SAM" id="MobiDB-lite"/>
    </source>
</evidence>
<proteinExistence type="predicted"/>
<dbReference type="InParanoid" id="G4TCD2"/>
<keyword evidence="7" id="KW-1185">Reference proteome</keyword>
<dbReference type="Proteomes" id="UP000007148">
    <property type="component" value="Unassembled WGS sequence"/>
</dbReference>
<keyword evidence="1" id="KW-0227">DNA damage</keyword>
<evidence type="ECO:0000313" key="6">
    <source>
        <dbReference type="EMBL" id="CCA68975.1"/>
    </source>
</evidence>
<comment type="caution">
    <text evidence="6">The sequence shown here is derived from an EMBL/GenBank/DDBJ whole genome shotgun (WGS) entry which is preliminary data.</text>
</comment>
<evidence type="ECO:0000256" key="2">
    <source>
        <dbReference type="ARBA" id="ARBA00022801"/>
    </source>
</evidence>
<dbReference type="Gene3D" id="3.40.470.10">
    <property type="entry name" value="Uracil-DNA glycosylase-like domain"/>
    <property type="match status" value="1"/>
</dbReference>
<dbReference type="AlphaFoldDB" id="G4TCD2"/>
<evidence type="ECO:0000313" key="7">
    <source>
        <dbReference type="Proteomes" id="UP000007148"/>
    </source>
</evidence>
<dbReference type="InterPro" id="IPR005122">
    <property type="entry name" value="Uracil-DNA_glycosylase-like"/>
</dbReference>
<name>G4TCD2_SERID</name>
<dbReference type="Pfam" id="PF03167">
    <property type="entry name" value="UDG"/>
    <property type="match status" value="1"/>
</dbReference>
<organism evidence="6 7">
    <name type="scientific">Serendipita indica (strain DSM 11827)</name>
    <name type="common">Root endophyte fungus</name>
    <name type="synonym">Piriformospora indica</name>
    <dbReference type="NCBI Taxonomy" id="1109443"/>
    <lineage>
        <taxon>Eukaryota</taxon>
        <taxon>Fungi</taxon>
        <taxon>Dikarya</taxon>
        <taxon>Basidiomycota</taxon>
        <taxon>Agaricomycotina</taxon>
        <taxon>Agaricomycetes</taxon>
        <taxon>Sebacinales</taxon>
        <taxon>Serendipitaceae</taxon>
        <taxon>Serendipita</taxon>
    </lineage>
</organism>
<dbReference type="SUPFAM" id="SSF52141">
    <property type="entry name" value="Uracil-DNA glycosylase-like"/>
    <property type="match status" value="1"/>
</dbReference>
<dbReference type="GO" id="GO:0008263">
    <property type="term" value="F:pyrimidine-specific mismatch base pair DNA N-glycosylase activity"/>
    <property type="evidence" value="ECO:0007669"/>
    <property type="project" value="TreeGrafter"/>
</dbReference>
<protein>
    <submittedName>
        <fullName evidence="6">Related to G/T mismatch-specific thymine DNA glycosylase</fullName>
    </submittedName>
</protein>
<dbReference type="CDD" id="cd10028">
    <property type="entry name" value="UDG-F2_TDG_MUG"/>
    <property type="match status" value="1"/>
</dbReference>
<evidence type="ECO:0000256" key="3">
    <source>
        <dbReference type="ARBA" id="ARBA00023204"/>
    </source>
</evidence>
<accession>G4TCD2</accession>
<dbReference type="GO" id="GO:0006285">
    <property type="term" value="P:base-excision repair, AP site formation"/>
    <property type="evidence" value="ECO:0007669"/>
    <property type="project" value="InterPro"/>
</dbReference>
<dbReference type="InterPro" id="IPR036895">
    <property type="entry name" value="Uracil-DNA_glycosylase-like_sf"/>
</dbReference>
<dbReference type="OMA" id="RSYTEFE"/>
<dbReference type="eggNOG" id="KOG4120">
    <property type="taxonomic scope" value="Eukaryota"/>
</dbReference>
<dbReference type="STRING" id="1109443.G4TCD2"/>